<evidence type="ECO:0000259" key="15">
    <source>
        <dbReference type="Pfam" id="PF01180"/>
    </source>
</evidence>
<comment type="subcellular location">
    <subcellularLocation>
        <location evidence="14">Cell membrane</location>
        <topology evidence="14">Peripheral membrane protein</topology>
    </subcellularLocation>
    <subcellularLocation>
        <location evidence="2">Membrane</location>
        <topology evidence="2">Single-pass membrane protein</topology>
    </subcellularLocation>
</comment>
<keyword evidence="12 14" id="KW-0472">Membrane</keyword>
<evidence type="ECO:0000256" key="14">
    <source>
        <dbReference type="HAMAP-Rule" id="MF_00225"/>
    </source>
</evidence>
<keyword evidence="11 14" id="KW-0560">Oxidoreductase</keyword>
<keyword evidence="7" id="KW-0812">Transmembrane</keyword>
<evidence type="ECO:0000313" key="16">
    <source>
        <dbReference type="EMBL" id="AWK87638.1"/>
    </source>
</evidence>
<keyword evidence="14" id="KW-1003">Cell membrane</keyword>
<name>A0A2S2CT34_9PROT</name>
<feature type="binding site" evidence="14">
    <location>
        <position position="179"/>
    </location>
    <ligand>
        <name>substrate</name>
    </ligand>
</feature>
<evidence type="ECO:0000256" key="9">
    <source>
        <dbReference type="ARBA" id="ARBA00022975"/>
    </source>
</evidence>
<comment type="pathway">
    <text evidence="3 14">Pyrimidine metabolism; UMP biosynthesis via de novo pathway; orotate from (S)-dihydroorotate (quinone route): step 1/1.</text>
</comment>
<dbReference type="GO" id="GO:0005886">
    <property type="term" value="C:plasma membrane"/>
    <property type="evidence" value="ECO:0007669"/>
    <property type="project" value="UniProtKB-SubCell"/>
</dbReference>
<dbReference type="GO" id="GO:0005737">
    <property type="term" value="C:cytoplasm"/>
    <property type="evidence" value="ECO:0007669"/>
    <property type="project" value="InterPro"/>
</dbReference>
<evidence type="ECO:0000256" key="10">
    <source>
        <dbReference type="ARBA" id="ARBA00022989"/>
    </source>
</evidence>
<dbReference type="InterPro" id="IPR005720">
    <property type="entry name" value="Dihydroorotate_DH_cat"/>
</dbReference>
<dbReference type="GO" id="GO:0106430">
    <property type="term" value="F:dihydroorotate dehydrogenase (quinone) activity"/>
    <property type="evidence" value="ECO:0007669"/>
    <property type="project" value="UniProtKB-EC"/>
</dbReference>
<dbReference type="UniPathway" id="UPA00070">
    <property type="reaction ID" value="UER00946"/>
</dbReference>
<dbReference type="NCBIfam" id="NF003645">
    <property type="entry name" value="PRK05286.1-2"/>
    <property type="match status" value="1"/>
</dbReference>
<dbReference type="PROSITE" id="PS00911">
    <property type="entry name" value="DHODEHASE_1"/>
    <property type="match status" value="1"/>
</dbReference>
<keyword evidence="8" id="KW-0809">Transit peptide</keyword>
<feature type="binding site" evidence="14">
    <location>
        <position position="174"/>
    </location>
    <ligand>
        <name>substrate</name>
    </ligand>
</feature>
<reference evidence="17" key="1">
    <citation type="submission" date="2018-05" db="EMBL/GenBank/DDBJ databases">
        <title>Azospirillum thermophila sp. nov., a novel isolated from hot spring.</title>
        <authorList>
            <person name="Zhao Z."/>
        </authorList>
    </citation>
    <scope>NUCLEOTIDE SEQUENCE [LARGE SCALE GENOMIC DNA]</scope>
    <source>
        <strain evidence="17">CFH 70021</strain>
    </source>
</reference>
<keyword evidence="5 14" id="KW-0285">Flavoprotein</keyword>
<evidence type="ECO:0000256" key="6">
    <source>
        <dbReference type="ARBA" id="ARBA00022643"/>
    </source>
</evidence>
<feature type="binding site" evidence="14">
    <location>
        <begin position="246"/>
        <end position="247"/>
    </location>
    <ligand>
        <name>substrate</name>
    </ligand>
</feature>
<evidence type="ECO:0000256" key="4">
    <source>
        <dbReference type="ARBA" id="ARBA00005359"/>
    </source>
</evidence>
<organism evidence="16 17">
    <name type="scientific">Azospirillum thermophilum</name>
    <dbReference type="NCBI Taxonomy" id="2202148"/>
    <lineage>
        <taxon>Bacteria</taxon>
        <taxon>Pseudomonadati</taxon>
        <taxon>Pseudomonadota</taxon>
        <taxon>Alphaproteobacteria</taxon>
        <taxon>Rhodospirillales</taxon>
        <taxon>Azospirillaceae</taxon>
        <taxon>Azospirillum</taxon>
    </lineage>
</organism>
<evidence type="ECO:0000256" key="11">
    <source>
        <dbReference type="ARBA" id="ARBA00023002"/>
    </source>
</evidence>
<feature type="binding site" evidence="14">
    <location>
        <position position="85"/>
    </location>
    <ligand>
        <name>FMN</name>
        <dbReference type="ChEBI" id="CHEBI:58210"/>
    </ligand>
</feature>
<feature type="binding site" evidence="14">
    <location>
        <position position="143"/>
    </location>
    <ligand>
        <name>FMN</name>
        <dbReference type="ChEBI" id="CHEBI:58210"/>
    </ligand>
</feature>
<dbReference type="EC" id="1.3.5.2" evidence="14"/>
<evidence type="ECO:0000256" key="12">
    <source>
        <dbReference type="ARBA" id="ARBA00023136"/>
    </source>
</evidence>
<dbReference type="AlphaFoldDB" id="A0A2S2CT34"/>
<feature type="binding site" evidence="14">
    <location>
        <position position="245"/>
    </location>
    <ligand>
        <name>FMN</name>
        <dbReference type="ChEBI" id="CHEBI:58210"/>
    </ligand>
</feature>
<dbReference type="HAMAP" id="MF_00225">
    <property type="entry name" value="DHO_dh_type2"/>
    <property type="match status" value="1"/>
</dbReference>
<evidence type="ECO:0000256" key="8">
    <source>
        <dbReference type="ARBA" id="ARBA00022946"/>
    </source>
</evidence>
<gene>
    <name evidence="14" type="primary">pyrD</name>
    <name evidence="16" type="ORF">DEW08_16725</name>
</gene>
<feature type="domain" description="Dihydroorotate dehydrogenase catalytic" evidence="15">
    <location>
        <begin position="44"/>
        <end position="339"/>
    </location>
</feature>
<dbReference type="InterPro" id="IPR050074">
    <property type="entry name" value="DHO_dehydrogenase"/>
</dbReference>
<feature type="binding site" evidence="14">
    <location>
        <position position="297"/>
    </location>
    <ligand>
        <name>FMN</name>
        <dbReference type="ChEBI" id="CHEBI:58210"/>
    </ligand>
</feature>
<dbReference type="EMBL" id="CP029353">
    <property type="protein sequence ID" value="AWK87638.1"/>
    <property type="molecule type" value="Genomic_DNA"/>
</dbReference>
<proteinExistence type="inferred from homology"/>
<dbReference type="SUPFAM" id="SSF51395">
    <property type="entry name" value="FMN-linked oxidoreductases"/>
    <property type="match status" value="1"/>
</dbReference>
<feature type="binding site" evidence="14">
    <location>
        <position position="268"/>
    </location>
    <ligand>
        <name>FMN</name>
        <dbReference type="ChEBI" id="CHEBI:58210"/>
    </ligand>
</feature>
<evidence type="ECO:0000256" key="13">
    <source>
        <dbReference type="ARBA" id="ARBA00048639"/>
    </source>
</evidence>
<sequence length="357" mass="38086">MTDLFSLSRPVVFLLDPEQAHGLTIRALRAGVVPMGRNSDDPVLRTRVCGLDFANPIGMAAGFDKNAEVLDPMLRMGFGFVEAGSVTPRPQPGNPRPRLFRLVEQEAVINRMGFNNEGLEPFAARLAARRADPRRRPGIVGANLGKNKDTVEAADDYVLGVRRLAPLADYLVVNVSSPNTPGLRALQGRDPLRTLLGRVLDARGECRLERVPPLFLKIAPDLTDEDKADIAAVALESGIDGLIVSNTTITRPPEIPEPVRNEAGGLSGRPLFGPSTAVLKEMYALTGGRLPLVGVGGVSSGADAYAKIRAGASLVQFYSALVYGGPGLVQRMKTELAGLLRRDGFASVAEAVGADHR</sequence>
<feature type="binding site" evidence="14">
    <location>
        <position position="65"/>
    </location>
    <ligand>
        <name>substrate</name>
    </ligand>
</feature>
<evidence type="ECO:0000256" key="1">
    <source>
        <dbReference type="ARBA" id="ARBA00003125"/>
    </source>
</evidence>
<dbReference type="InterPro" id="IPR005719">
    <property type="entry name" value="Dihydroorotate_DH_2"/>
</dbReference>
<accession>A0A2S2CT34</accession>
<dbReference type="Pfam" id="PF01180">
    <property type="entry name" value="DHO_dh"/>
    <property type="match status" value="1"/>
</dbReference>
<dbReference type="Gene3D" id="3.20.20.70">
    <property type="entry name" value="Aldolase class I"/>
    <property type="match status" value="1"/>
</dbReference>
<evidence type="ECO:0000256" key="3">
    <source>
        <dbReference type="ARBA" id="ARBA00005161"/>
    </source>
</evidence>
<dbReference type="GO" id="GO:0044205">
    <property type="term" value="P:'de novo' UMP biosynthetic process"/>
    <property type="evidence" value="ECO:0007669"/>
    <property type="project" value="UniProtKB-UniRule"/>
</dbReference>
<comment type="subunit">
    <text evidence="14">Monomer.</text>
</comment>
<feature type="binding site" evidence="14">
    <location>
        <position position="217"/>
    </location>
    <ligand>
        <name>FMN</name>
        <dbReference type="ChEBI" id="CHEBI:58210"/>
    </ligand>
</feature>
<dbReference type="PROSITE" id="PS00912">
    <property type="entry name" value="DHODEHASE_2"/>
    <property type="match status" value="1"/>
</dbReference>
<dbReference type="PANTHER" id="PTHR48109">
    <property type="entry name" value="DIHYDROOROTATE DEHYDROGENASE (QUINONE), MITOCHONDRIAL-RELATED"/>
    <property type="match status" value="1"/>
</dbReference>
<evidence type="ECO:0000256" key="7">
    <source>
        <dbReference type="ARBA" id="ARBA00022692"/>
    </source>
</evidence>
<comment type="similarity">
    <text evidence="4 14">Belongs to the dihydroorotate dehydrogenase family. Type 2 subfamily.</text>
</comment>
<feature type="binding site" evidence="14">
    <location>
        <position position="174"/>
    </location>
    <ligand>
        <name>FMN</name>
        <dbReference type="ChEBI" id="CHEBI:58210"/>
    </ligand>
</feature>
<comment type="cofactor">
    <cofactor evidence="14">
        <name>FMN</name>
        <dbReference type="ChEBI" id="CHEBI:58210"/>
    </cofactor>
    <text evidence="14">Binds 1 FMN per subunit.</text>
</comment>
<dbReference type="InterPro" id="IPR013785">
    <property type="entry name" value="Aldolase_TIM"/>
</dbReference>
<keyword evidence="10" id="KW-1133">Transmembrane helix</keyword>
<evidence type="ECO:0000313" key="17">
    <source>
        <dbReference type="Proteomes" id="UP000245629"/>
    </source>
</evidence>
<dbReference type="OrthoDB" id="9802377at2"/>
<dbReference type="Proteomes" id="UP000245629">
    <property type="component" value="Chromosome 2"/>
</dbReference>
<dbReference type="NCBIfam" id="NF003652">
    <property type="entry name" value="PRK05286.2-5"/>
    <property type="match status" value="1"/>
</dbReference>
<dbReference type="GO" id="GO:0006207">
    <property type="term" value="P:'de novo' pyrimidine nucleobase biosynthetic process"/>
    <property type="evidence" value="ECO:0007669"/>
    <property type="project" value="UniProtKB-UniRule"/>
</dbReference>
<dbReference type="PANTHER" id="PTHR48109:SF4">
    <property type="entry name" value="DIHYDROOROTATE DEHYDROGENASE (QUINONE), MITOCHONDRIAL"/>
    <property type="match status" value="1"/>
</dbReference>
<dbReference type="RefSeq" id="WP_109329004.1">
    <property type="nucleotide sequence ID" value="NZ_CP029353.1"/>
</dbReference>
<feature type="binding site" evidence="14">
    <location>
        <begin position="318"/>
        <end position="319"/>
    </location>
    <ligand>
        <name>FMN</name>
        <dbReference type="ChEBI" id="CHEBI:58210"/>
    </ligand>
</feature>
<dbReference type="CDD" id="cd04738">
    <property type="entry name" value="DHOD_2_like"/>
    <property type="match status" value="1"/>
</dbReference>
<dbReference type="FunFam" id="3.20.20.70:FF:000066">
    <property type="entry name" value="Dihydroorotate dehydrogenase (quinone), mitochondrial"/>
    <property type="match status" value="1"/>
</dbReference>
<keyword evidence="6 14" id="KW-0288">FMN</keyword>
<dbReference type="InterPro" id="IPR001295">
    <property type="entry name" value="Dihydroorotate_DH_CS"/>
</dbReference>
<keyword evidence="17" id="KW-1185">Reference proteome</keyword>
<comment type="catalytic activity">
    <reaction evidence="13 14">
        <text>(S)-dihydroorotate + a quinone = orotate + a quinol</text>
        <dbReference type="Rhea" id="RHEA:30187"/>
        <dbReference type="ChEBI" id="CHEBI:24646"/>
        <dbReference type="ChEBI" id="CHEBI:30839"/>
        <dbReference type="ChEBI" id="CHEBI:30864"/>
        <dbReference type="ChEBI" id="CHEBI:132124"/>
        <dbReference type="EC" id="1.3.5.2"/>
    </reaction>
</comment>
<comment type="function">
    <text evidence="1 14">Catalyzes the conversion of dihydroorotate to orotate with quinone as electron acceptor.</text>
</comment>
<evidence type="ECO:0000256" key="2">
    <source>
        <dbReference type="ARBA" id="ARBA00004167"/>
    </source>
</evidence>
<dbReference type="KEGG" id="azz:DEW08_16725"/>
<evidence type="ECO:0000256" key="5">
    <source>
        <dbReference type="ARBA" id="ARBA00022630"/>
    </source>
</evidence>
<feature type="active site" description="Nucleophile" evidence="14">
    <location>
        <position position="177"/>
    </location>
</feature>
<dbReference type="NCBIfam" id="TIGR01036">
    <property type="entry name" value="pyrD_sub2"/>
    <property type="match status" value="1"/>
</dbReference>
<protein>
    <recommendedName>
        <fullName evidence="14">Dihydroorotate dehydrogenase (quinone)</fullName>
        <ecNumber evidence="14">1.3.5.2</ecNumber>
    </recommendedName>
    <alternativeName>
        <fullName evidence="14">DHOdehase</fullName>
        <shortName evidence="14">DHOD</shortName>
        <shortName evidence="14">DHODase</shortName>
    </alternativeName>
    <alternativeName>
        <fullName evidence="14">Dihydroorotate oxidase</fullName>
    </alternativeName>
</protein>
<feature type="binding site" evidence="14">
    <location>
        <begin position="110"/>
        <end position="114"/>
    </location>
    <ligand>
        <name>substrate</name>
    </ligand>
</feature>
<keyword evidence="9 14" id="KW-0665">Pyrimidine biosynthesis</keyword>
<feature type="binding site" evidence="14">
    <location>
        <begin position="61"/>
        <end position="65"/>
    </location>
    <ligand>
        <name>FMN</name>
        <dbReference type="ChEBI" id="CHEBI:58210"/>
    </ligand>
</feature>